<reference evidence="2" key="2">
    <citation type="submission" date="2025-08" db="UniProtKB">
        <authorList>
            <consortium name="RefSeq"/>
        </authorList>
    </citation>
    <scope>IDENTIFICATION</scope>
    <source>
        <tissue evidence="2">Leaf</tissue>
    </source>
</reference>
<gene>
    <name evidence="2" type="primary">LOC142172437</name>
</gene>
<evidence type="ECO:0000313" key="1">
    <source>
        <dbReference type="Proteomes" id="UP000790787"/>
    </source>
</evidence>
<sequence>MSLLSNCVFLQLDVHYNSRRRYIASEIEKFGKGNIAAQAFTFRELCLATQNFDGKCLLGSDGFGKVYKGHIKSKNMDVAVKQLDRNGFQGTKEFLVEVLLLSLLHHSNLVNLIGYCSDGDQRILVYEFMPNGSLEGHLLDYKGEEHVLSLCLRQAASKVSIEAIPSRTSIPKEGIFLIDGFQTHGS</sequence>
<evidence type="ECO:0000313" key="2">
    <source>
        <dbReference type="RefSeq" id="XP_075092151.1"/>
    </source>
</evidence>
<keyword evidence="2" id="KW-0418">Kinase</keyword>
<dbReference type="Proteomes" id="UP000790787">
    <property type="component" value="Chromosome 18"/>
</dbReference>
<keyword evidence="2" id="KW-0808">Transferase</keyword>
<keyword evidence="1" id="KW-1185">Reference proteome</keyword>
<protein>
    <submittedName>
        <fullName evidence="2">Serine/threonine-protein kinase PBL23</fullName>
    </submittedName>
</protein>
<accession>A0AC58T4K8</accession>
<name>A0AC58T4K8_TOBAC</name>
<organism evidence="1 2">
    <name type="scientific">Nicotiana tabacum</name>
    <name type="common">Common tobacco</name>
    <dbReference type="NCBI Taxonomy" id="4097"/>
    <lineage>
        <taxon>Eukaryota</taxon>
        <taxon>Viridiplantae</taxon>
        <taxon>Streptophyta</taxon>
        <taxon>Embryophyta</taxon>
        <taxon>Tracheophyta</taxon>
        <taxon>Spermatophyta</taxon>
        <taxon>Magnoliopsida</taxon>
        <taxon>eudicotyledons</taxon>
        <taxon>Gunneridae</taxon>
        <taxon>Pentapetalae</taxon>
        <taxon>asterids</taxon>
        <taxon>lamiids</taxon>
        <taxon>Solanales</taxon>
        <taxon>Solanaceae</taxon>
        <taxon>Nicotianoideae</taxon>
        <taxon>Nicotianeae</taxon>
        <taxon>Nicotiana</taxon>
    </lineage>
</organism>
<reference evidence="1" key="1">
    <citation type="journal article" date="2014" name="Nat. Commun.">
        <title>The tobacco genome sequence and its comparison with those of tomato and potato.</title>
        <authorList>
            <person name="Sierro N."/>
            <person name="Battey J.N."/>
            <person name="Ouadi S."/>
            <person name="Bakaher N."/>
            <person name="Bovet L."/>
            <person name="Willig A."/>
            <person name="Goepfert S."/>
            <person name="Peitsch M.C."/>
            <person name="Ivanov N.V."/>
        </authorList>
    </citation>
    <scope>NUCLEOTIDE SEQUENCE [LARGE SCALE GENOMIC DNA]</scope>
</reference>
<proteinExistence type="predicted"/>
<dbReference type="RefSeq" id="XP_075092151.1">
    <property type="nucleotide sequence ID" value="XM_075236050.1"/>
</dbReference>